<dbReference type="CDD" id="cd02440">
    <property type="entry name" value="AdoMet_MTases"/>
    <property type="match status" value="1"/>
</dbReference>
<evidence type="ECO:0000256" key="3">
    <source>
        <dbReference type="ARBA" id="ARBA00022603"/>
    </source>
</evidence>
<feature type="binding site" evidence="7">
    <location>
        <begin position="197"/>
        <end position="200"/>
    </location>
    <ligand>
        <name>substrate</name>
    </ligand>
</feature>
<name>A0A927WB02_9CLOT</name>
<dbReference type="EC" id="2.1.1.33" evidence="7"/>
<keyword evidence="6 7" id="KW-0819">tRNA processing</keyword>
<evidence type="ECO:0000256" key="7">
    <source>
        <dbReference type="HAMAP-Rule" id="MF_01057"/>
    </source>
</evidence>
<keyword evidence="4 7" id="KW-0808">Transferase</keyword>
<feature type="binding site" evidence="7">
    <location>
        <position position="128"/>
    </location>
    <ligand>
        <name>substrate</name>
    </ligand>
</feature>
<comment type="catalytic activity">
    <reaction evidence="1 7">
        <text>guanosine(46) in tRNA + S-adenosyl-L-methionine = N(7)-methylguanosine(46) in tRNA + S-adenosyl-L-homocysteine</text>
        <dbReference type="Rhea" id="RHEA:42708"/>
        <dbReference type="Rhea" id="RHEA-COMP:10188"/>
        <dbReference type="Rhea" id="RHEA-COMP:10189"/>
        <dbReference type="ChEBI" id="CHEBI:57856"/>
        <dbReference type="ChEBI" id="CHEBI:59789"/>
        <dbReference type="ChEBI" id="CHEBI:74269"/>
        <dbReference type="ChEBI" id="CHEBI:74480"/>
        <dbReference type="EC" id="2.1.1.33"/>
    </reaction>
</comment>
<evidence type="ECO:0000313" key="8">
    <source>
        <dbReference type="EMBL" id="MBE6061534.1"/>
    </source>
</evidence>
<feature type="binding site" evidence="7">
    <location>
        <position position="160"/>
    </location>
    <ligand>
        <name>substrate</name>
    </ligand>
</feature>
<proteinExistence type="inferred from homology"/>
<dbReference type="InterPro" id="IPR029063">
    <property type="entry name" value="SAM-dependent_MTases_sf"/>
</dbReference>
<comment type="function">
    <text evidence="2 7">Catalyzes the formation of N(7)-methylguanine at position 46 (m7G46) in tRNA.</text>
</comment>
<organism evidence="8 9">
    <name type="scientific">Clostridium sulfidigenes</name>
    <dbReference type="NCBI Taxonomy" id="318464"/>
    <lineage>
        <taxon>Bacteria</taxon>
        <taxon>Bacillati</taxon>
        <taxon>Bacillota</taxon>
        <taxon>Clostridia</taxon>
        <taxon>Eubacteriales</taxon>
        <taxon>Clostridiaceae</taxon>
        <taxon>Clostridium</taxon>
    </lineage>
</organism>
<dbReference type="InterPro" id="IPR055361">
    <property type="entry name" value="tRNA_methyltr_TrmB_bact"/>
</dbReference>
<dbReference type="GO" id="GO:0008176">
    <property type="term" value="F:tRNA (guanine(46)-N7)-methyltransferase activity"/>
    <property type="evidence" value="ECO:0007669"/>
    <property type="project" value="UniProtKB-UniRule"/>
</dbReference>
<feature type="binding site" evidence="7">
    <location>
        <position position="124"/>
    </location>
    <ligand>
        <name>S-adenosyl-L-methionine</name>
        <dbReference type="ChEBI" id="CHEBI:59789"/>
    </ligand>
</feature>
<evidence type="ECO:0000256" key="1">
    <source>
        <dbReference type="ARBA" id="ARBA00000142"/>
    </source>
</evidence>
<dbReference type="PROSITE" id="PS51625">
    <property type="entry name" value="SAM_MT_TRMB"/>
    <property type="match status" value="1"/>
</dbReference>
<dbReference type="AlphaFoldDB" id="A0A927WB02"/>
<comment type="caution">
    <text evidence="8">The sequence shown here is derived from an EMBL/GenBank/DDBJ whole genome shotgun (WGS) entry which is preliminary data.</text>
</comment>
<dbReference type="NCBIfam" id="NF001080">
    <property type="entry name" value="PRK00121.2-2"/>
    <property type="match status" value="1"/>
</dbReference>
<comment type="caution">
    <text evidence="7">Lacks conserved residue(s) required for the propagation of feature annotation.</text>
</comment>
<dbReference type="Proteomes" id="UP000768462">
    <property type="component" value="Unassembled WGS sequence"/>
</dbReference>
<evidence type="ECO:0000256" key="2">
    <source>
        <dbReference type="ARBA" id="ARBA00003015"/>
    </source>
</evidence>
<dbReference type="NCBIfam" id="TIGR00091">
    <property type="entry name" value="tRNA (guanosine(46)-N7)-methyltransferase TrmB"/>
    <property type="match status" value="1"/>
</dbReference>
<comment type="similarity">
    <text evidence="7">Belongs to the class I-like SAM-binding methyltransferase superfamily. TrmB family.</text>
</comment>
<evidence type="ECO:0000256" key="6">
    <source>
        <dbReference type="ARBA" id="ARBA00022694"/>
    </source>
</evidence>
<feature type="binding site" evidence="7">
    <location>
        <position position="43"/>
    </location>
    <ligand>
        <name>S-adenosyl-L-methionine</name>
        <dbReference type="ChEBI" id="CHEBI:59789"/>
    </ligand>
</feature>
<keyword evidence="5 7" id="KW-0949">S-adenosyl-L-methionine</keyword>
<protein>
    <recommendedName>
        <fullName evidence="7">tRNA (guanine-N(7)-)-methyltransferase</fullName>
        <ecNumber evidence="7">2.1.1.33</ecNumber>
    </recommendedName>
    <alternativeName>
        <fullName evidence="7">tRNA (guanine(46)-N(7))-methyltransferase</fullName>
    </alternativeName>
    <alternativeName>
        <fullName evidence="7">tRNA(m7G46)-methyltransferase</fullName>
    </alternativeName>
</protein>
<dbReference type="PANTHER" id="PTHR23417">
    <property type="entry name" value="3-DEOXY-D-MANNO-OCTULOSONIC-ACID TRANSFERASE/TRNA GUANINE-N 7 - -METHYLTRANSFERASE"/>
    <property type="match status" value="1"/>
</dbReference>
<comment type="pathway">
    <text evidence="7">tRNA modification; N(7)-methylguanine-tRNA biosynthesis.</text>
</comment>
<evidence type="ECO:0000256" key="4">
    <source>
        <dbReference type="ARBA" id="ARBA00022679"/>
    </source>
</evidence>
<gene>
    <name evidence="7 8" type="primary">trmB</name>
    <name evidence="8" type="ORF">E7215_15415</name>
</gene>
<evidence type="ECO:0000313" key="9">
    <source>
        <dbReference type="Proteomes" id="UP000768462"/>
    </source>
</evidence>
<dbReference type="GO" id="GO:0043527">
    <property type="term" value="C:tRNA methyltransferase complex"/>
    <property type="evidence" value="ECO:0007669"/>
    <property type="project" value="TreeGrafter"/>
</dbReference>
<accession>A0A927WB02</accession>
<evidence type="ECO:0000256" key="5">
    <source>
        <dbReference type="ARBA" id="ARBA00022691"/>
    </source>
</evidence>
<keyword evidence="3 7" id="KW-0489">Methyltransferase</keyword>
<feature type="binding site" evidence="7">
    <location>
        <position position="102"/>
    </location>
    <ligand>
        <name>S-adenosyl-L-methionine</name>
        <dbReference type="ChEBI" id="CHEBI:59789"/>
    </ligand>
</feature>
<dbReference type="PANTHER" id="PTHR23417:SF14">
    <property type="entry name" value="PENTACOTRIPEPTIDE-REPEAT REGION OF PRORP DOMAIN-CONTAINING PROTEIN"/>
    <property type="match status" value="1"/>
</dbReference>
<reference evidence="8" key="1">
    <citation type="submission" date="2019-04" db="EMBL/GenBank/DDBJ databases">
        <title>Evolution of Biomass-Degrading Anaerobic Consortia Revealed by Metagenomics.</title>
        <authorList>
            <person name="Peng X."/>
        </authorList>
    </citation>
    <scope>NUCLEOTIDE SEQUENCE</scope>
    <source>
        <strain evidence="8">SIG254</strain>
    </source>
</reference>
<dbReference type="Pfam" id="PF02390">
    <property type="entry name" value="Methyltransf_4"/>
    <property type="match status" value="1"/>
</dbReference>
<feature type="binding site" evidence="7">
    <location>
        <position position="68"/>
    </location>
    <ligand>
        <name>S-adenosyl-L-methionine</name>
        <dbReference type="ChEBI" id="CHEBI:59789"/>
    </ligand>
</feature>
<dbReference type="Gene3D" id="3.40.50.150">
    <property type="entry name" value="Vaccinia Virus protein VP39"/>
    <property type="match status" value="1"/>
</dbReference>
<dbReference type="HAMAP" id="MF_01057">
    <property type="entry name" value="tRNA_methyltr_TrmB"/>
    <property type="match status" value="1"/>
</dbReference>
<sequence length="221" mass="25962">MRLRKKHWARPELEASDIVIYDKYGHCGKWREEFENNNPIHLELGCGMGGHISQRAIKDRNVNYIGIDLKDEVVVYALRKVMASFEGIERVKNINARLIVLNIMLIDNVFGKDEIDRIYINFCNPWPKKSHNKRRLTYTKFLQSYKKFLKPNGEIWFKTDDVDLFNDSQEYFKEAGFSIEFITYDLHNSGFEGNVVTEYESKFTAMGMKTMFLVARLNVVP</sequence>
<dbReference type="InterPro" id="IPR003358">
    <property type="entry name" value="tRNA_(Gua-N-7)_MeTrfase_Trmb"/>
</dbReference>
<dbReference type="EMBL" id="SVCM01000177">
    <property type="protein sequence ID" value="MBE6061534.1"/>
    <property type="molecule type" value="Genomic_DNA"/>
</dbReference>
<dbReference type="SUPFAM" id="SSF53335">
    <property type="entry name" value="S-adenosyl-L-methionine-dependent methyltransferases"/>
    <property type="match status" value="1"/>
</dbReference>